<comment type="caution">
    <text evidence="2">The sequence shown here is derived from an EMBL/GenBank/DDBJ whole genome shotgun (WGS) entry which is preliminary data.</text>
</comment>
<reference evidence="2 3" key="1">
    <citation type="submission" date="2018-06" db="EMBL/GenBank/DDBJ databases">
        <title>Comparative genomics reveals the genomic features of Rhizophagus irregularis, R. cerebriforme, R. diaphanum and Gigaspora rosea, and their symbiotic lifestyle signature.</title>
        <authorList>
            <person name="Morin E."/>
            <person name="San Clemente H."/>
            <person name="Chen E.C.H."/>
            <person name="De La Providencia I."/>
            <person name="Hainaut M."/>
            <person name="Kuo A."/>
            <person name="Kohler A."/>
            <person name="Murat C."/>
            <person name="Tang N."/>
            <person name="Roy S."/>
            <person name="Loubradou J."/>
            <person name="Henrissat B."/>
            <person name="Grigoriev I.V."/>
            <person name="Corradi N."/>
            <person name="Roux C."/>
            <person name="Martin F.M."/>
        </authorList>
    </citation>
    <scope>NUCLEOTIDE SEQUENCE [LARGE SCALE GENOMIC DNA]</scope>
    <source>
        <strain evidence="2 3">DAOM 194757</strain>
    </source>
</reference>
<protein>
    <submittedName>
        <fullName evidence="2">Uncharacterized protein</fullName>
    </submittedName>
</protein>
<evidence type="ECO:0000313" key="2">
    <source>
        <dbReference type="EMBL" id="RIB15187.1"/>
    </source>
</evidence>
<keyword evidence="3" id="KW-1185">Reference proteome</keyword>
<evidence type="ECO:0000313" key="3">
    <source>
        <dbReference type="Proteomes" id="UP000266673"/>
    </source>
</evidence>
<sequence length="78" mass="9224">MDPIDANEYLIQYLEKDSDCSVIERVYEDQDTEDDSSDSEVKNRNEDEQASDHIVKKKQRCVSCIITEFKDEEIKKYL</sequence>
<feature type="region of interest" description="Disordered" evidence="1">
    <location>
        <begin position="28"/>
        <end position="52"/>
    </location>
</feature>
<feature type="compositionally biased region" description="Acidic residues" evidence="1">
    <location>
        <begin position="29"/>
        <end position="38"/>
    </location>
</feature>
<organism evidence="2 3">
    <name type="scientific">Gigaspora rosea</name>
    <dbReference type="NCBI Taxonomy" id="44941"/>
    <lineage>
        <taxon>Eukaryota</taxon>
        <taxon>Fungi</taxon>
        <taxon>Fungi incertae sedis</taxon>
        <taxon>Mucoromycota</taxon>
        <taxon>Glomeromycotina</taxon>
        <taxon>Glomeromycetes</taxon>
        <taxon>Diversisporales</taxon>
        <taxon>Gigasporaceae</taxon>
        <taxon>Gigaspora</taxon>
    </lineage>
</organism>
<dbReference type="EMBL" id="QKWP01000764">
    <property type="protein sequence ID" value="RIB15187.1"/>
    <property type="molecule type" value="Genomic_DNA"/>
</dbReference>
<feature type="compositionally biased region" description="Basic and acidic residues" evidence="1">
    <location>
        <begin position="39"/>
        <end position="52"/>
    </location>
</feature>
<evidence type="ECO:0000256" key="1">
    <source>
        <dbReference type="SAM" id="MobiDB-lite"/>
    </source>
</evidence>
<dbReference type="Proteomes" id="UP000266673">
    <property type="component" value="Unassembled WGS sequence"/>
</dbReference>
<name>A0A397V180_9GLOM</name>
<proteinExistence type="predicted"/>
<dbReference type="AlphaFoldDB" id="A0A397V180"/>
<gene>
    <name evidence="2" type="ORF">C2G38_2192995</name>
</gene>
<accession>A0A397V180</accession>